<dbReference type="Proteomes" id="UP000830375">
    <property type="component" value="Unassembled WGS sequence"/>
</dbReference>
<dbReference type="EMBL" id="JACTAM010000020">
    <property type="protein sequence ID" value="KAI2651709.1"/>
    <property type="molecule type" value="Genomic_DNA"/>
</dbReference>
<protein>
    <recommendedName>
        <fullName evidence="15">Gypsy retrotransposon integrase-like protein 1</fullName>
        <ecNumber evidence="3">3.1.26.4</ecNumber>
    </recommendedName>
</protein>
<comment type="similarity">
    <text evidence="2">Belongs to the beta type-B retroviral polymerase family. HERV class-II K(HML-2) pol subfamily.</text>
</comment>
<feature type="compositionally biased region" description="Low complexity" evidence="17">
    <location>
        <begin position="1445"/>
        <end position="1454"/>
    </location>
</feature>
<dbReference type="InterPro" id="IPR001584">
    <property type="entry name" value="Integrase_cat-core"/>
</dbReference>
<dbReference type="PROSITE" id="PS50878">
    <property type="entry name" value="RT_POL"/>
    <property type="match status" value="1"/>
</dbReference>
<dbReference type="Pfam" id="PF00665">
    <property type="entry name" value="rve"/>
    <property type="match status" value="1"/>
</dbReference>
<dbReference type="InterPro" id="IPR012337">
    <property type="entry name" value="RNaseH-like_sf"/>
</dbReference>
<reference evidence="22 23" key="1">
    <citation type="submission" date="2022-01" db="EMBL/GenBank/DDBJ databases">
        <title>A high-quality chromosome-level genome assembly of rohu carp, Labeo rohita.</title>
        <authorList>
            <person name="Arick M.A. II"/>
            <person name="Hsu C.-Y."/>
            <person name="Magbanua Z."/>
            <person name="Pechanova O."/>
            <person name="Grover C."/>
            <person name="Miller E."/>
            <person name="Thrash A."/>
            <person name="Ezzel L."/>
            <person name="Alam S."/>
            <person name="Benzie J."/>
            <person name="Hamilton M."/>
            <person name="Karsi A."/>
            <person name="Lawrence M.L."/>
            <person name="Peterson D.G."/>
        </authorList>
    </citation>
    <scope>NUCLEOTIDE SEQUENCE [LARGE SCALE GENOMIC DNA]</scope>
    <source>
        <strain evidence="23">BAU-BD-2019</strain>
        <tissue evidence="22">Blood</tissue>
    </source>
</reference>
<keyword evidence="13" id="KW-0233">DNA recombination</keyword>
<dbReference type="Gene3D" id="3.10.10.10">
    <property type="entry name" value="HIV Type 1 Reverse Transcriptase, subunit A, domain 1"/>
    <property type="match status" value="1"/>
</dbReference>
<keyword evidence="5" id="KW-0479">Metal-binding</keyword>
<dbReference type="Gene3D" id="3.30.70.270">
    <property type="match status" value="2"/>
</dbReference>
<keyword evidence="9" id="KW-0229">DNA integration</keyword>
<dbReference type="InterPro" id="IPR001878">
    <property type="entry name" value="Znf_CCHC"/>
</dbReference>
<dbReference type="Pfam" id="PF17919">
    <property type="entry name" value="RT_RNaseH_2"/>
    <property type="match status" value="1"/>
</dbReference>
<dbReference type="InterPro" id="IPR056924">
    <property type="entry name" value="SH3_Tf2-1"/>
</dbReference>
<keyword evidence="8" id="KW-0460">Magnesium</keyword>
<dbReference type="InterPro" id="IPR041577">
    <property type="entry name" value="RT_RNaseH_2"/>
</dbReference>
<keyword evidence="16" id="KW-0862">Zinc</keyword>
<dbReference type="PANTHER" id="PTHR37984:SF5">
    <property type="entry name" value="PROTEIN NYNRIN-LIKE"/>
    <property type="match status" value="1"/>
</dbReference>
<sequence>MILPRFLTTDFLDFPVWIVCLCGVISRFDFIAWFLTTIHGLPLDCRKSGLLLVIDPLPGYTCMFAVICNKLPHMDSNAASASPLQNTSPSLNPAEVSNLQAAFAYQSELLKSYQEQLTKLQLVNEHLTHYVRSLPPPMPSMVSFALPNKFDGTAEQCKGFVRQVKLYFDYQQDRFKSEEKRCAFLMTLLTGRALDWASAVWDTDPQFKKSVEYFLQQTHEVFEYSAGGRDISTQILHAKQGNRTAADYAIEFRTLAAQSRWNDVSLKAIFYNSLNIDLQTELACRRENSLFSEIVNLTIKIDNLIRQTPKQRTNKGNHRNSPICGPAMEQTPAEPMQLNASRLTEEERTRRRQNHLCFYCGEPGHRSIGCPLKFKTSSGVNIQNFSVLQYKSLTLPVTIRTDTLSLDLTAMIDSGAALNLINKDIVKKYNIPTQPCIPPIQIKAINDTLIDHGIHYQNCETTGWSASPGKHHLVCGRLTQPQPCLTTSIESPDTQVKITIPSHYQDLSEVFSKSKATQLPRPWDCAIDLLPNAMPPKSRVYPLSRMEDQAMEEYIEEALDSGFIRASTSPAAAGFFFVSKKDGGLRPCIDYCGLNNVTVKFCYPLPLVPPALEQLREATIYTKLDLRSAYNLIRIKEGDEWKTAFLTTRGHYEYQVMPYGLANAPAVFQSFINEILKEFMNKFVIAYIDDILIYSKTETEHVTHVRAVLSRLLENQLYVKAEKCEFHVLQTSFLGYQVSHQGIKMDSSKVQAVTDWPQPTTIKELQRFLGFANFYRRFIRNYSTIAAPLTSLLKNKPKKLCWTEEADRAFTTLKASFTSAPILKHPNPELPFVVEVDASDCGIGAILSQRHGQPGKLHPCAFYSRKLTSAEKNYDMGNKELLSMKAVIEEWRHWLEGARHPFQVITDHKNLEYIKGAKRLNPRQARWALFFTRFNFTITYRPGSKNSKADALSRQHDPPMDIHPPEPILPPTVILAPISWDIMEEIQRRHVQVPPPPQCPPNKHYVPQEMRHQVLQWVHTSLSAGHPGISRTLHLLKNSFWWPSMTKDTTAFIKSCQICAQSKTPKELPSGLLQPLPIPQRPWSHLSIDFVTDLPPSHEFTTILVIIDRFSKSCRLIPLKGLPTAMETALALFNHVFRVYGLPENIVSDRGTQFTSQVWKAFCRQLDINVSLTSGYHPQSNGQVERLNQEIGQYLRTYCSREQHRWSEFLPWAEYAQNSLTHSSTGLTPFQCILGFQPPMFPWSGEPSSVPAVDDCVKRSERVWDSAHVRLQRAVRNQEIQANRRRLPHPPYQPGQRVWLSTRDIKLRLPSRKLSPRYVGPFKILKRINEVTYQLELPPNYRISPSFHVSLLKPVHPEADPGQMAPEPPPPLDVDGLPAYQVKELLDSRRRGGQLQYLVDWEGYGPEERSWVAASDILDPSLTEEFHRARPDRPAPRPRGRPRRAPGVAPRGRGSVMPSQQREPSPEY</sequence>
<keyword evidence="12" id="KW-0238">DNA-binding</keyword>
<evidence type="ECO:0000313" key="22">
    <source>
        <dbReference type="EMBL" id="KAI2651709.1"/>
    </source>
</evidence>
<dbReference type="InterPro" id="IPR050951">
    <property type="entry name" value="Retrovirus_Pol_polyprotein"/>
</dbReference>
<dbReference type="Pfam" id="PF24626">
    <property type="entry name" value="SH3_Tf2-1"/>
    <property type="match status" value="1"/>
</dbReference>
<dbReference type="CDD" id="cd01647">
    <property type="entry name" value="RT_LTR"/>
    <property type="match status" value="1"/>
</dbReference>
<dbReference type="InterPro" id="IPR041588">
    <property type="entry name" value="Integrase_H2C2"/>
</dbReference>
<evidence type="ECO:0000313" key="23">
    <source>
        <dbReference type="Proteomes" id="UP000830375"/>
    </source>
</evidence>
<dbReference type="SUPFAM" id="SSF54160">
    <property type="entry name" value="Chromo domain-like"/>
    <property type="match status" value="1"/>
</dbReference>
<dbReference type="SUPFAM" id="SSF57756">
    <property type="entry name" value="Retrovirus zinc finger-like domains"/>
    <property type="match status" value="1"/>
</dbReference>
<evidence type="ECO:0000256" key="15">
    <source>
        <dbReference type="ARBA" id="ARBA00039658"/>
    </source>
</evidence>
<feature type="region of interest" description="Disordered" evidence="17">
    <location>
        <begin position="310"/>
        <end position="330"/>
    </location>
</feature>
<keyword evidence="6" id="KW-0064">Aspartyl protease</keyword>
<dbReference type="InterPro" id="IPR000477">
    <property type="entry name" value="RT_dom"/>
</dbReference>
<evidence type="ECO:0000256" key="5">
    <source>
        <dbReference type="ARBA" id="ARBA00022723"/>
    </source>
</evidence>
<dbReference type="Pfam" id="PF00078">
    <property type="entry name" value="RVT_1"/>
    <property type="match status" value="1"/>
</dbReference>
<feature type="domain" description="CCHC-type" evidence="19">
    <location>
        <begin position="357"/>
        <end position="371"/>
    </location>
</feature>
<evidence type="ECO:0000256" key="7">
    <source>
        <dbReference type="ARBA" id="ARBA00022801"/>
    </source>
</evidence>
<dbReference type="CDD" id="cd00303">
    <property type="entry name" value="retropepsin_like"/>
    <property type="match status" value="1"/>
</dbReference>
<feature type="compositionally biased region" description="Basic and acidic residues" evidence="17">
    <location>
        <begin position="1424"/>
        <end position="1435"/>
    </location>
</feature>
<evidence type="ECO:0000256" key="11">
    <source>
        <dbReference type="ARBA" id="ARBA00022932"/>
    </source>
</evidence>
<dbReference type="SMART" id="SM00298">
    <property type="entry name" value="CHROMO"/>
    <property type="match status" value="1"/>
</dbReference>
<evidence type="ECO:0000256" key="6">
    <source>
        <dbReference type="ARBA" id="ARBA00022750"/>
    </source>
</evidence>
<evidence type="ECO:0000256" key="14">
    <source>
        <dbReference type="ARBA" id="ARBA00023268"/>
    </source>
</evidence>
<dbReference type="Gene3D" id="1.10.340.70">
    <property type="match status" value="1"/>
</dbReference>
<dbReference type="SUPFAM" id="SSF56672">
    <property type="entry name" value="DNA/RNA polymerases"/>
    <property type="match status" value="1"/>
</dbReference>
<evidence type="ECO:0000256" key="9">
    <source>
        <dbReference type="ARBA" id="ARBA00022908"/>
    </source>
</evidence>
<keyword evidence="11" id="KW-0239">DNA-directed DNA polymerase</keyword>
<keyword evidence="11" id="KW-0808">Transferase</keyword>
<dbReference type="InterPro" id="IPR016197">
    <property type="entry name" value="Chromo-like_dom_sf"/>
</dbReference>
<evidence type="ECO:0000256" key="12">
    <source>
        <dbReference type="ARBA" id="ARBA00023125"/>
    </source>
</evidence>
<comment type="subcellular location">
    <subcellularLocation>
        <location evidence="1">Nucleus</location>
    </subcellularLocation>
</comment>
<dbReference type="PROSITE" id="PS50013">
    <property type="entry name" value="CHROMO_2"/>
    <property type="match status" value="1"/>
</dbReference>
<dbReference type="Pfam" id="PF00385">
    <property type="entry name" value="Chromo"/>
    <property type="match status" value="1"/>
</dbReference>
<name>A0ABQ8LM70_LABRO</name>
<dbReference type="PROSITE" id="PS50994">
    <property type="entry name" value="INTEGRASE"/>
    <property type="match status" value="1"/>
</dbReference>
<dbReference type="InterPro" id="IPR036875">
    <property type="entry name" value="Znf_CCHC_sf"/>
</dbReference>
<keyword evidence="4" id="KW-0645">Protease</keyword>
<evidence type="ECO:0000256" key="10">
    <source>
        <dbReference type="ARBA" id="ARBA00022918"/>
    </source>
</evidence>
<feature type="compositionally biased region" description="Polar residues" evidence="17">
    <location>
        <begin position="1457"/>
        <end position="1468"/>
    </location>
</feature>
<evidence type="ECO:0000256" key="8">
    <source>
        <dbReference type="ARBA" id="ARBA00022842"/>
    </source>
</evidence>
<keyword evidence="11" id="KW-0548">Nucleotidyltransferase</keyword>
<dbReference type="InterPro" id="IPR043128">
    <property type="entry name" value="Rev_trsase/Diguanyl_cyclase"/>
</dbReference>
<dbReference type="Gene3D" id="3.30.420.10">
    <property type="entry name" value="Ribonuclease H-like superfamily/Ribonuclease H"/>
    <property type="match status" value="1"/>
</dbReference>
<comment type="caution">
    <text evidence="22">The sequence shown here is derived from an EMBL/GenBank/DDBJ whole genome shotgun (WGS) entry which is preliminary data.</text>
</comment>
<evidence type="ECO:0000256" key="2">
    <source>
        <dbReference type="ARBA" id="ARBA00010879"/>
    </source>
</evidence>
<dbReference type="InterPro" id="IPR023780">
    <property type="entry name" value="Chromo_domain"/>
</dbReference>
<dbReference type="Gene3D" id="2.40.50.40">
    <property type="match status" value="1"/>
</dbReference>
<dbReference type="InterPro" id="IPR000953">
    <property type="entry name" value="Chromo/chromo_shadow_dom"/>
</dbReference>
<dbReference type="InterPro" id="IPR032549">
    <property type="entry name" value="DUF4939"/>
</dbReference>
<evidence type="ECO:0000256" key="16">
    <source>
        <dbReference type="PROSITE-ProRule" id="PRU00047"/>
    </source>
</evidence>
<evidence type="ECO:0000259" key="20">
    <source>
        <dbReference type="PROSITE" id="PS50878"/>
    </source>
</evidence>
<feature type="domain" description="Integrase catalytic" evidence="21">
    <location>
        <begin position="1078"/>
        <end position="1237"/>
    </location>
</feature>
<evidence type="ECO:0000259" key="18">
    <source>
        <dbReference type="PROSITE" id="PS50013"/>
    </source>
</evidence>
<feature type="region of interest" description="Disordered" evidence="17">
    <location>
        <begin position="1354"/>
        <end position="1376"/>
    </location>
</feature>
<dbReference type="SMART" id="SM00343">
    <property type="entry name" value="ZnF_C2HC"/>
    <property type="match status" value="1"/>
</dbReference>
<evidence type="ECO:0000256" key="3">
    <source>
        <dbReference type="ARBA" id="ARBA00012180"/>
    </source>
</evidence>
<accession>A0ABQ8LM70</accession>
<keyword evidence="16" id="KW-0863">Zinc-finger</keyword>
<keyword evidence="7" id="KW-0378">Hydrolase</keyword>
<gene>
    <name evidence="22" type="ORF">H4Q32_014445</name>
</gene>
<proteinExistence type="inferred from homology"/>
<dbReference type="EC" id="3.1.26.4" evidence="3"/>
<dbReference type="PANTHER" id="PTHR37984">
    <property type="entry name" value="PROTEIN CBG26694"/>
    <property type="match status" value="1"/>
</dbReference>
<evidence type="ECO:0000256" key="17">
    <source>
        <dbReference type="SAM" id="MobiDB-lite"/>
    </source>
</evidence>
<keyword evidence="14" id="KW-0511">Multifunctional enzyme</keyword>
<dbReference type="Pfam" id="PF16297">
    <property type="entry name" value="DUF4939"/>
    <property type="match status" value="1"/>
</dbReference>
<evidence type="ECO:0000256" key="13">
    <source>
        <dbReference type="ARBA" id="ARBA00023172"/>
    </source>
</evidence>
<evidence type="ECO:0000256" key="1">
    <source>
        <dbReference type="ARBA" id="ARBA00004123"/>
    </source>
</evidence>
<dbReference type="SUPFAM" id="SSF53098">
    <property type="entry name" value="Ribonuclease H-like"/>
    <property type="match status" value="1"/>
</dbReference>
<evidence type="ECO:0000256" key="4">
    <source>
        <dbReference type="ARBA" id="ARBA00022670"/>
    </source>
</evidence>
<feature type="region of interest" description="Disordered" evidence="17">
    <location>
        <begin position="1422"/>
        <end position="1468"/>
    </location>
</feature>
<feature type="domain" description="Reverse transcriptase" evidence="20">
    <location>
        <begin position="559"/>
        <end position="738"/>
    </location>
</feature>
<evidence type="ECO:0000259" key="19">
    <source>
        <dbReference type="PROSITE" id="PS50158"/>
    </source>
</evidence>
<dbReference type="InterPro" id="IPR043502">
    <property type="entry name" value="DNA/RNA_pol_sf"/>
</dbReference>
<keyword evidence="23" id="KW-1185">Reference proteome</keyword>
<dbReference type="Pfam" id="PF17921">
    <property type="entry name" value="Integrase_H2C2"/>
    <property type="match status" value="1"/>
</dbReference>
<keyword evidence="10" id="KW-0695">RNA-directed DNA polymerase</keyword>
<dbReference type="InterPro" id="IPR036397">
    <property type="entry name" value="RNaseH_sf"/>
</dbReference>
<evidence type="ECO:0000259" key="21">
    <source>
        <dbReference type="PROSITE" id="PS50994"/>
    </source>
</evidence>
<dbReference type="CDD" id="cd09274">
    <property type="entry name" value="RNase_HI_RT_Ty3"/>
    <property type="match status" value="1"/>
</dbReference>
<dbReference type="PROSITE" id="PS50158">
    <property type="entry name" value="ZF_CCHC"/>
    <property type="match status" value="1"/>
</dbReference>
<feature type="domain" description="Chromo" evidence="18">
    <location>
        <begin position="1380"/>
        <end position="1438"/>
    </location>
</feature>
<dbReference type="Gene3D" id="3.10.20.370">
    <property type="match status" value="1"/>
</dbReference>
<organism evidence="22 23">
    <name type="scientific">Labeo rohita</name>
    <name type="common">Indian major carp</name>
    <name type="synonym">Cyprinus rohita</name>
    <dbReference type="NCBI Taxonomy" id="84645"/>
    <lineage>
        <taxon>Eukaryota</taxon>
        <taxon>Metazoa</taxon>
        <taxon>Chordata</taxon>
        <taxon>Craniata</taxon>
        <taxon>Vertebrata</taxon>
        <taxon>Euteleostomi</taxon>
        <taxon>Actinopterygii</taxon>
        <taxon>Neopterygii</taxon>
        <taxon>Teleostei</taxon>
        <taxon>Ostariophysi</taxon>
        <taxon>Cypriniformes</taxon>
        <taxon>Cyprinidae</taxon>
        <taxon>Labeoninae</taxon>
        <taxon>Labeonini</taxon>
        <taxon>Labeo</taxon>
    </lineage>
</organism>